<organism evidence="2 3">
    <name type="scientific">Sphingomonas oligophenolica</name>
    <dbReference type="NCBI Taxonomy" id="301154"/>
    <lineage>
        <taxon>Bacteria</taxon>
        <taxon>Pseudomonadati</taxon>
        <taxon>Pseudomonadota</taxon>
        <taxon>Alphaproteobacteria</taxon>
        <taxon>Sphingomonadales</taxon>
        <taxon>Sphingomonadaceae</taxon>
        <taxon>Sphingomonas</taxon>
    </lineage>
</organism>
<evidence type="ECO:0000256" key="1">
    <source>
        <dbReference type="SAM" id="Phobius"/>
    </source>
</evidence>
<proteinExistence type="predicted"/>
<name>A0A502CSS2_9SPHN</name>
<evidence type="ECO:0000313" key="3">
    <source>
        <dbReference type="Proteomes" id="UP000318413"/>
    </source>
</evidence>
<dbReference type="Proteomes" id="UP000318413">
    <property type="component" value="Unassembled WGS sequence"/>
</dbReference>
<keyword evidence="1" id="KW-0812">Transmembrane</keyword>
<dbReference type="RefSeq" id="WP_140866774.1">
    <property type="nucleotide sequence ID" value="NZ_RCZK01000001.1"/>
</dbReference>
<keyword evidence="3" id="KW-1185">Reference proteome</keyword>
<protein>
    <submittedName>
        <fullName evidence="2">Uncharacterized protein</fullName>
    </submittedName>
</protein>
<dbReference type="EMBL" id="RCZK01000001">
    <property type="protein sequence ID" value="TPG15560.1"/>
    <property type="molecule type" value="Genomic_DNA"/>
</dbReference>
<keyword evidence="1" id="KW-0472">Membrane</keyword>
<sequence length="139" mass="15080">MAWIAARSPTDIPPSRYRIVERGRRLEVIDTRPGGTRARAGRPEPMEGGALPRLSTVKFDGTSELLTARWFDDHGPRRVTLTGETLRPVWVGLALGVAILIAVATFFPMALIVIPVVGGTKPRAALRSLATGWLDRNGA</sequence>
<accession>A0A502CSS2</accession>
<comment type="caution">
    <text evidence="2">The sequence shown here is derived from an EMBL/GenBank/DDBJ whole genome shotgun (WGS) entry which is preliminary data.</text>
</comment>
<gene>
    <name evidence="2" type="ORF">EAH84_01825</name>
</gene>
<feature type="transmembrane region" description="Helical" evidence="1">
    <location>
        <begin position="89"/>
        <end position="117"/>
    </location>
</feature>
<keyword evidence="1" id="KW-1133">Transmembrane helix</keyword>
<evidence type="ECO:0000313" key="2">
    <source>
        <dbReference type="EMBL" id="TPG15560.1"/>
    </source>
</evidence>
<dbReference type="OrthoDB" id="7569864at2"/>
<reference evidence="2 3" key="1">
    <citation type="journal article" date="2019" name="Environ. Microbiol.">
        <title>Species interactions and distinct microbial communities in high Arctic permafrost affected cryosols are associated with the CH4 and CO2 gas fluxes.</title>
        <authorList>
            <person name="Altshuler I."/>
            <person name="Hamel J."/>
            <person name="Turney S."/>
            <person name="Magnuson E."/>
            <person name="Levesque R."/>
            <person name="Greer C."/>
            <person name="Whyte L.G."/>
        </authorList>
    </citation>
    <scope>NUCLEOTIDE SEQUENCE [LARGE SCALE GENOMIC DNA]</scope>
    <source>
        <strain evidence="2 3">S5.1</strain>
    </source>
</reference>
<dbReference type="AlphaFoldDB" id="A0A502CSS2"/>